<keyword evidence="7" id="KW-0418">Kinase</keyword>
<gene>
    <name evidence="13" type="ORF">A3K52_00025</name>
</gene>
<evidence type="ECO:0000256" key="5">
    <source>
        <dbReference type="ARBA" id="ARBA00022679"/>
    </source>
</evidence>
<dbReference type="SUPFAM" id="SSF53633">
    <property type="entry name" value="Carbamate kinase-like"/>
    <property type="match status" value="1"/>
</dbReference>
<comment type="pathway">
    <text evidence="1">Pyrimidine metabolism; CTP biosynthesis via de novo pathway; UDP from UMP (UMPK route): step 1/1.</text>
</comment>
<name>A0A1F7KZ67_9BACT</name>
<evidence type="ECO:0000256" key="4">
    <source>
        <dbReference type="ARBA" id="ARBA00022490"/>
    </source>
</evidence>
<dbReference type="GO" id="GO:0005524">
    <property type="term" value="F:ATP binding"/>
    <property type="evidence" value="ECO:0007669"/>
    <property type="project" value="UniProtKB-KW"/>
</dbReference>
<dbReference type="EC" id="2.7.4.22" evidence="3"/>
<evidence type="ECO:0000256" key="8">
    <source>
        <dbReference type="ARBA" id="ARBA00022840"/>
    </source>
</evidence>
<dbReference type="InterPro" id="IPR029063">
    <property type="entry name" value="SAM-dependent_MTases_sf"/>
</dbReference>
<comment type="caution">
    <text evidence="13">The sequence shown here is derived from an EMBL/GenBank/DDBJ whole genome shotgun (WGS) entry which is preliminary data.</text>
</comment>
<dbReference type="Gene3D" id="3.40.1160.10">
    <property type="entry name" value="Acetylglutamate kinase-like"/>
    <property type="match status" value="1"/>
</dbReference>
<dbReference type="SUPFAM" id="SSF53335">
    <property type="entry name" value="S-adenosyl-L-methionine-dependent methyltransferases"/>
    <property type="match status" value="1"/>
</dbReference>
<dbReference type="GO" id="GO:0006225">
    <property type="term" value="P:UDP biosynthetic process"/>
    <property type="evidence" value="ECO:0007669"/>
    <property type="project" value="TreeGrafter"/>
</dbReference>
<dbReference type="Gene3D" id="3.40.50.150">
    <property type="entry name" value="Vaccinia Virus protein VP39"/>
    <property type="match status" value="1"/>
</dbReference>
<dbReference type="GO" id="GO:0008757">
    <property type="term" value="F:S-adenosylmethionine-dependent methyltransferase activity"/>
    <property type="evidence" value="ECO:0007669"/>
    <property type="project" value="InterPro"/>
</dbReference>
<evidence type="ECO:0000259" key="12">
    <source>
        <dbReference type="Pfam" id="PF08241"/>
    </source>
</evidence>
<dbReference type="InterPro" id="IPR001048">
    <property type="entry name" value="Asp/Glu/Uridylate_kinase"/>
</dbReference>
<dbReference type="CDD" id="cd02440">
    <property type="entry name" value="AdoMet_MTases"/>
    <property type="match status" value="1"/>
</dbReference>
<evidence type="ECO:0000256" key="6">
    <source>
        <dbReference type="ARBA" id="ARBA00022741"/>
    </source>
</evidence>
<keyword evidence="6" id="KW-0547">Nucleotide-binding</keyword>
<evidence type="ECO:0000313" key="13">
    <source>
        <dbReference type="EMBL" id="OGK73182.1"/>
    </source>
</evidence>
<dbReference type="GO" id="GO:0033862">
    <property type="term" value="F:UMP kinase activity"/>
    <property type="evidence" value="ECO:0007669"/>
    <property type="project" value="UniProtKB-EC"/>
</dbReference>
<evidence type="ECO:0000256" key="9">
    <source>
        <dbReference type="ARBA" id="ARBA00022975"/>
    </source>
</evidence>
<evidence type="ECO:0000256" key="2">
    <source>
        <dbReference type="ARBA" id="ARBA00007614"/>
    </source>
</evidence>
<dbReference type="InterPro" id="IPR036393">
    <property type="entry name" value="AceGlu_kinase-like_sf"/>
</dbReference>
<keyword evidence="5" id="KW-0808">Transferase</keyword>
<dbReference type="AlphaFoldDB" id="A0A1F7KZ67"/>
<evidence type="ECO:0000256" key="7">
    <source>
        <dbReference type="ARBA" id="ARBA00022777"/>
    </source>
</evidence>
<feature type="domain" description="Aspartate/glutamate/uridylate kinase" evidence="11">
    <location>
        <begin position="7"/>
        <end position="209"/>
    </location>
</feature>
<comment type="similarity">
    <text evidence="2">Belongs to the UMP kinase family.</text>
</comment>
<organism evidence="13 14">
    <name type="scientific">Candidatus Roizmanbacteria bacterium RIFOXYD1_FULL_38_12</name>
    <dbReference type="NCBI Taxonomy" id="1802093"/>
    <lineage>
        <taxon>Bacteria</taxon>
        <taxon>Candidatus Roizmaniibacteriota</taxon>
    </lineage>
</organism>
<evidence type="ECO:0000313" key="14">
    <source>
        <dbReference type="Proteomes" id="UP000177050"/>
    </source>
</evidence>
<keyword evidence="9" id="KW-0665">Pyrimidine biosynthesis</keyword>
<proteinExistence type="inferred from homology"/>
<dbReference type="NCBIfam" id="TIGR02076">
    <property type="entry name" value="pyrH_arch"/>
    <property type="match status" value="1"/>
</dbReference>
<evidence type="ECO:0000256" key="10">
    <source>
        <dbReference type="ARBA" id="ARBA00032092"/>
    </source>
</evidence>
<keyword evidence="8" id="KW-0067">ATP-binding</keyword>
<dbReference type="InterPro" id="IPR011818">
    <property type="entry name" value="Uridylate_kinase_arch/spir"/>
</dbReference>
<evidence type="ECO:0000256" key="3">
    <source>
        <dbReference type="ARBA" id="ARBA00012899"/>
    </source>
</evidence>
<dbReference type="PANTHER" id="PTHR42833:SF4">
    <property type="entry name" value="URIDYLATE KINASE PUMPKIN, CHLOROPLASTIC"/>
    <property type="match status" value="1"/>
</dbReference>
<dbReference type="EMBL" id="MGBR01000001">
    <property type="protein sequence ID" value="OGK73182.1"/>
    <property type="molecule type" value="Genomic_DNA"/>
</dbReference>
<dbReference type="Pfam" id="PF08241">
    <property type="entry name" value="Methyltransf_11"/>
    <property type="match status" value="1"/>
</dbReference>
<evidence type="ECO:0000256" key="1">
    <source>
        <dbReference type="ARBA" id="ARBA00004791"/>
    </source>
</evidence>
<accession>A0A1F7KZ67</accession>
<feature type="domain" description="Methyltransferase type 11" evidence="12">
    <location>
        <begin position="287"/>
        <end position="370"/>
    </location>
</feature>
<dbReference type="Proteomes" id="UP000177050">
    <property type="component" value="Unassembled WGS sequence"/>
</dbReference>
<protein>
    <recommendedName>
        <fullName evidence="3">UMP kinase</fullName>
        <ecNumber evidence="3">2.7.4.22</ecNumber>
    </recommendedName>
    <alternativeName>
        <fullName evidence="10">Uridine monophosphate kinase</fullName>
    </alternativeName>
</protein>
<dbReference type="PANTHER" id="PTHR42833">
    <property type="entry name" value="URIDYLATE KINASE"/>
    <property type="match status" value="1"/>
</dbReference>
<dbReference type="InterPro" id="IPR013216">
    <property type="entry name" value="Methyltransf_11"/>
</dbReference>
<reference evidence="13 14" key="1">
    <citation type="journal article" date="2016" name="Nat. Commun.">
        <title>Thousands of microbial genomes shed light on interconnected biogeochemical processes in an aquifer system.</title>
        <authorList>
            <person name="Anantharaman K."/>
            <person name="Brown C.T."/>
            <person name="Hug L.A."/>
            <person name="Sharon I."/>
            <person name="Castelle C.J."/>
            <person name="Probst A.J."/>
            <person name="Thomas B.C."/>
            <person name="Singh A."/>
            <person name="Wilkins M.J."/>
            <person name="Karaoz U."/>
            <person name="Brodie E.L."/>
            <person name="Williams K.H."/>
            <person name="Hubbard S.S."/>
            <person name="Banfield J.F."/>
        </authorList>
    </citation>
    <scope>NUCLEOTIDE SEQUENCE [LARGE SCALE GENOMIC DNA]</scope>
</reference>
<sequence length="440" mass="50803">MYKEPPIVISIGGSLIVPGDRINTDFIKKLNVFIREEVEKGKRFFLVAGGGKFSRTYRDAGKTVVGTMTNEDLDWLGIHVTRLNAHLLRTVFQDIAHPAIIKDYDRRIRDWKEPVVIASGWKPGWSTDYCMVKIAQIYQAQIMINLSNIDWIYDKDPNKYKDAKIIKKLTWEECEDLVGDKWAPGMNTPFDPVATKLAKELRLTAIVANGKDFDNLKNIIEGNEFTGTVIMPYEIDAGFYDREYYHGAKSGYVFHARESYVGRIFQNITAIYRALLIMLFLRPKNCLDVGCGTGRLIRVLRFFGVEAWGVEISKAVLELIQPSVSSYVKEGSLTDLPFDDNKFDLVVTYDVLEHVERSKIHQAVKESIRVSSKYVLHKIYTVENSWIRMIHKRDFSRISVFARRYWHVVFSSFKDVSILRGSFFKLPSFFETIFLLKKKN</sequence>
<keyword evidence="4" id="KW-0963">Cytoplasm</keyword>
<dbReference type="Pfam" id="PF00696">
    <property type="entry name" value="AA_kinase"/>
    <property type="match status" value="1"/>
</dbReference>
<evidence type="ECO:0000259" key="11">
    <source>
        <dbReference type="Pfam" id="PF00696"/>
    </source>
</evidence>